<evidence type="ECO:0008006" key="2">
    <source>
        <dbReference type="Google" id="ProtNLM"/>
    </source>
</evidence>
<dbReference type="GO" id="GO:0005506">
    <property type="term" value="F:iron ion binding"/>
    <property type="evidence" value="ECO:0007669"/>
    <property type="project" value="InterPro"/>
</dbReference>
<evidence type="ECO:0000313" key="1">
    <source>
        <dbReference type="EMBL" id="CAD8594845.1"/>
    </source>
</evidence>
<dbReference type="EMBL" id="HBEV01015717">
    <property type="protein sequence ID" value="CAD8594845.1"/>
    <property type="molecule type" value="Transcribed_RNA"/>
</dbReference>
<organism evidence="1">
    <name type="scientific">Micromonas pusilla</name>
    <name type="common">Picoplanktonic green alga</name>
    <name type="synonym">Chromulina pusilla</name>
    <dbReference type="NCBI Taxonomy" id="38833"/>
    <lineage>
        <taxon>Eukaryota</taxon>
        <taxon>Viridiplantae</taxon>
        <taxon>Chlorophyta</taxon>
        <taxon>Mamiellophyceae</taxon>
        <taxon>Mamiellales</taxon>
        <taxon>Mamiellaceae</taxon>
        <taxon>Micromonas</taxon>
    </lineage>
</organism>
<sequence length="696" mass="75682">MGGYFTSDRAAKYGWGVPRLALVTLFAFEIVPRAFLAGSPAPVDALVSTPPPFTAKAAAAPFAPLTLVPYVQSMRWIAHAYTGSIGAGVNVQVLGLLGNLAIMAVAGGLCLWDLTKDISLVVYFLKTFCGDQLAGKLDTAEWKLVLAFTFALPLALWGAAGANEAAFAMFLPYARIAPVLFAIQAVCEFGDAHLEYHPLIGKFFRHRYGFEAFTLCALTMMPGGVTAPELRVVQFDLVVCLFYRVANLAIILHKQGFVVAGLAHLAVTIRKVCFRVFGMLSGQRIVNVTNAEVATAVMRASDVKGDALERHVATPAWRPLLSLESVDHDLYANMLRDFHAVVKACPPPQRVGEIARTKVDELMYRKYSEEAEEELSATVSSTVSSPPSSPERPVVDVTLADSPHPHGGKGGDVGKCPFMQMRGTTKPSGGASTVSSTVSSNASPVIDADDVARLSLSVFIEYLFGREWEPKFETLLAASWEWRKEIAVRGRADPGVKKAAVELVVDDLIKNSHLWELFGEKWREPRYYSLIMQPFLVSPAINVGDIAVAMKAHPDLALEPAMRRMHPFPIFERWVDKDVVVKGRIAVRADTQVIMFTSDFANSKHLWPAFGTGPRACAGTSMALGVLNAIHQKMLGRPGFEPERGHRFSGRNNDGVTSLAEVWYFAKTVLPVVFGFGGEKTTEAAALERAAAAALE</sequence>
<dbReference type="SUPFAM" id="SSF48264">
    <property type="entry name" value="Cytochrome P450"/>
    <property type="match status" value="1"/>
</dbReference>
<reference evidence="1" key="1">
    <citation type="submission" date="2021-01" db="EMBL/GenBank/DDBJ databases">
        <authorList>
            <person name="Corre E."/>
            <person name="Pelletier E."/>
            <person name="Niang G."/>
            <person name="Scheremetjew M."/>
            <person name="Finn R."/>
            <person name="Kale V."/>
            <person name="Holt S."/>
            <person name="Cochrane G."/>
            <person name="Meng A."/>
            <person name="Brown T."/>
            <person name="Cohen L."/>
        </authorList>
    </citation>
    <scope>NUCLEOTIDE SEQUENCE</scope>
    <source>
        <strain evidence="1">CCMP494</strain>
    </source>
</reference>
<dbReference type="AlphaFoldDB" id="A0A7S0KX27"/>
<dbReference type="InterPro" id="IPR036396">
    <property type="entry name" value="Cyt_P450_sf"/>
</dbReference>
<dbReference type="InterPro" id="IPR017972">
    <property type="entry name" value="Cyt_P450_CS"/>
</dbReference>
<dbReference type="PROSITE" id="PS00086">
    <property type="entry name" value="CYTOCHROME_P450"/>
    <property type="match status" value="1"/>
</dbReference>
<protein>
    <recommendedName>
        <fullName evidence="2">Cytochrome P450</fullName>
    </recommendedName>
</protein>
<dbReference type="GO" id="GO:0016705">
    <property type="term" value="F:oxidoreductase activity, acting on paired donors, with incorporation or reduction of molecular oxygen"/>
    <property type="evidence" value="ECO:0007669"/>
    <property type="project" value="InterPro"/>
</dbReference>
<dbReference type="Gene3D" id="1.10.630.10">
    <property type="entry name" value="Cytochrome P450"/>
    <property type="match status" value="1"/>
</dbReference>
<proteinExistence type="predicted"/>
<name>A0A7S0KX27_MICPS</name>
<gene>
    <name evidence="1" type="ORF">MSP1404_LOCUS12250</name>
</gene>
<accession>A0A7S0KX27</accession>
<dbReference type="GO" id="GO:0004497">
    <property type="term" value="F:monooxygenase activity"/>
    <property type="evidence" value="ECO:0007669"/>
    <property type="project" value="InterPro"/>
</dbReference>
<dbReference type="GO" id="GO:0020037">
    <property type="term" value="F:heme binding"/>
    <property type="evidence" value="ECO:0007669"/>
    <property type="project" value="InterPro"/>
</dbReference>